<keyword evidence="9" id="KW-0539">Nucleus</keyword>
<evidence type="ECO:0000256" key="6">
    <source>
        <dbReference type="ARBA" id="ARBA00022853"/>
    </source>
</evidence>
<keyword evidence="8" id="KW-0804">Transcription</keyword>
<comment type="catalytic activity">
    <reaction evidence="10">
        <text>N(6)-acetyl-L-lysyl-[histone] + H2O = L-lysyl-[histone] + acetate</text>
        <dbReference type="Rhea" id="RHEA:58196"/>
        <dbReference type="Rhea" id="RHEA-COMP:9845"/>
        <dbReference type="Rhea" id="RHEA-COMP:11338"/>
        <dbReference type="ChEBI" id="CHEBI:15377"/>
        <dbReference type="ChEBI" id="CHEBI:29969"/>
        <dbReference type="ChEBI" id="CHEBI:30089"/>
        <dbReference type="ChEBI" id="CHEBI:61930"/>
        <dbReference type="EC" id="3.5.1.98"/>
    </reaction>
</comment>
<name>A0A4U1FKW5_MONMO</name>
<dbReference type="GO" id="GO:0141221">
    <property type="term" value="F:histone deacetylase activity, hydrolytic mechanism"/>
    <property type="evidence" value="ECO:0007669"/>
    <property type="project" value="UniProtKB-EC"/>
</dbReference>
<evidence type="ECO:0000256" key="9">
    <source>
        <dbReference type="ARBA" id="ARBA00023242"/>
    </source>
</evidence>
<proteinExistence type="inferred from homology"/>
<feature type="region of interest" description="Disordered" evidence="11">
    <location>
        <begin position="320"/>
        <end position="341"/>
    </location>
</feature>
<evidence type="ECO:0000256" key="4">
    <source>
        <dbReference type="ARBA" id="ARBA00022491"/>
    </source>
</evidence>
<comment type="subcellular location">
    <subcellularLocation>
        <location evidence="1">Nucleus</location>
    </subcellularLocation>
</comment>
<gene>
    <name evidence="13" type="ORF">EI555_002648</name>
</gene>
<evidence type="ECO:0000256" key="1">
    <source>
        <dbReference type="ARBA" id="ARBA00004123"/>
    </source>
</evidence>
<evidence type="ECO:0000256" key="3">
    <source>
        <dbReference type="ARBA" id="ARBA00012111"/>
    </source>
</evidence>
<feature type="compositionally biased region" description="Basic and acidic residues" evidence="11">
    <location>
        <begin position="327"/>
        <end position="341"/>
    </location>
</feature>
<dbReference type="Pfam" id="PF12203">
    <property type="entry name" value="HDAC4_Gln"/>
    <property type="match status" value="1"/>
</dbReference>
<protein>
    <recommendedName>
        <fullName evidence="3">histone deacetylase</fullName>
        <ecNumber evidence="3">3.5.1.98</ecNumber>
    </recommendedName>
</protein>
<feature type="domain" description="Histone deacetylase glutamine rich N-terminal" evidence="12">
    <location>
        <begin position="102"/>
        <end position="160"/>
    </location>
</feature>
<dbReference type="Proteomes" id="UP000308365">
    <property type="component" value="Unassembled WGS sequence"/>
</dbReference>
<keyword evidence="6" id="KW-0156">Chromatin regulator</keyword>
<dbReference type="EC" id="3.5.1.98" evidence="3"/>
<evidence type="ECO:0000256" key="2">
    <source>
        <dbReference type="ARBA" id="ARBA00007738"/>
    </source>
</evidence>
<dbReference type="EMBL" id="RWIC01000082">
    <property type="protein sequence ID" value="TKC50444.1"/>
    <property type="molecule type" value="Genomic_DNA"/>
</dbReference>
<feature type="compositionally biased region" description="Low complexity" evidence="11">
    <location>
        <begin position="356"/>
        <end position="378"/>
    </location>
</feature>
<feature type="region of interest" description="Disordered" evidence="11">
    <location>
        <begin position="494"/>
        <end position="533"/>
    </location>
</feature>
<evidence type="ECO:0000313" key="13">
    <source>
        <dbReference type="EMBL" id="TKC50444.1"/>
    </source>
</evidence>
<evidence type="ECO:0000256" key="8">
    <source>
        <dbReference type="ARBA" id="ARBA00023163"/>
    </source>
</evidence>
<keyword evidence="7" id="KW-0805">Transcription regulation</keyword>
<dbReference type="InterPro" id="IPR024643">
    <property type="entry name" value="Hist_deacetylase_Gln_rich_N"/>
</dbReference>
<sequence>MKLPWFREERLLENTESTPRWGGWTRAALGSAENAQYDQLSDRYTEDRNQFTGGLIWNIAYRLSAYVALEGYVDVKSEVPVGLEPISPLDLRTDLRMMMPVVDPVVREKQLQQELLLIQQQQQIQKQLLIAEFQKQHENLTRQHQAQLQEHIKVANVSLSLTVDSGSLHHNMGIRGSSGGIFHYEKIWMHGWEETLIVLVKNLGAVASTEVKQKLQEFLLSKSATKDTPTNGKNHSVSRHPKLWYTAAHHTSLDQSSPPLSGTSPSYKYTLPGAQDAKDDFPLRKTAERCSHFYYKVSDIVKYFNGRLCKGKTSEPNLKVRSRLKQKVAERRSSPLLRRKDGNVVTSFKKRMFEVTESSVSSSSPGSGPSSPNNGPTGNVTENETSVLPPTPQAEKMVSQQRILIHEDSMNLLSLYTSPSLPNITLGLPAVPAQLNIHEKKLTLFNLHTYQSGLLSTLAQLVIQQQHQQFLEKQKQYQQQIHMNKLLSKSIEQLKQPGSHLEEAEEELQGDQAMQEDRAPSSGNSTRSDSSACVDDTLGQVGAVKVKEEPVDSDEDAQIQEMESGEQAAFMQQNNFLVYYGVCQDVANYFSSEFLSYCGGTYFLNTPQMHCRDLKSFLYRSCQADPDLDSDKDATGAYLTHSERTCLGPVLKTL</sequence>
<keyword evidence="4" id="KW-0678">Repressor</keyword>
<evidence type="ECO:0000256" key="7">
    <source>
        <dbReference type="ARBA" id="ARBA00023015"/>
    </source>
</evidence>
<dbReference type="GO" id="GO:0005634">
    <property type="term" value="C:nucleus"/>
    <property type="evidence" value="ECO:0007669"/>
    <property type="project" value="UniProtKB-SubCell"/>
</dbReference>
<dbReference type="AlphaFoldDB" id="A0A4U1FKW5"/>
<feature type="region of interest" description="Disordered" evidence="11">
    <location>
        <begin position="356"/>
        <end position="399"/>
    </location>
</feature>
<evidence type="ECO:0000256" key="5">
    <source>
        <dbReference type="ARBA" id="ARBA00022801"/>
    </source>
</evidence>
<reference evidence="14" key="1">
    <citation type="journal article" date="2019" name="IScience">
        <title>Narwhal Genome Reveals Long-Term Low Genetic Diversity despite Current Large Abundance Size.</title>
        <authorList>
            <person name="Westbury M.V."/>
            <person name="Petersen B."/>
            <person name="Garde E."/>
            <person name="Heide-Jorgensen M.P."/>
            <person name="Lorenzen E.D."/>
        </authorList>
    </citation>
    <scope>NUCLEOTIDE SEQUENCE [LARGE SCALE GENOMIC DNA]</scope>
</reference>
<evidence type="ECO:0000256" key="11">
    <source>
        <dbReference type="SAM" id="MobiDB-lite"/>
    </source>
</evidence>
<dbReference type="PANTHER" id="PTHR45364:SF11">
    <property type="entry name" value="HISTONE DEACETYLASE 9"/>
    <property type="match status" value="1"/>
</dbReference>
<organism evidence="13 14">
    <name type="scientific">Monodon monoceros</name>
    <name type="common">Narwhal</name>
    <name type="synonym">Ceratodon monodon</name>
    <dbReference type="NCBI Taxonomy" id="40151"/>
    <lineage>
        <taxon>Eukaryota</taxon>
        <taxon>Metazoa</taxon>
        <taxon>Chordata</taxon>
        <taxon>Craniata</taxon>
        <taxon>Vertebrata</taxon>
        <taxon>Euteleostomi</taxon>
        <taxon>Mammalia</taxon>
        <taxon>Eutheria</taxon>
        <taxon>Laurasiatheria</taxon>
        <taxon>Artiodactyla</taxon>
        <taxon>Whippomorpha</taxon>
        <taxon>Cetacea</taxon>
        <taxon>Odontoceti</taxon>
        <taxon>Monodontidae</taxon>
        <taxon>Monodon</taxon>
    </lineage>
</organism>
<evidence type="ECO:0000256" key="10">
    <source>
        <dbReference type="ARBA" id="ARBA00048287"/>
    </source>
</evidence>
<comment type="similarity">
    <text evidence="2">Belongs to the histone deacetylase family. HD type 2 subfamily.</text>
</comment>
<evidence type="ECO:0000313" key="14">
    <source>
        <dbReference type="Proteomes" id="UP000308365"/>
    </source>
</evidence>
<dbReference type="Gene3D" id="6.10.250.1550">
    <property type="match status" value="1"/>
</dbReference>
<feature type="compositionally biased region" description="Polar residues" evidence="11">
    <location>
        <begin position="521"/>
        <end position="531"/>
    </location>
</feature>
<feature type="compositionally biased region" description="Polar residues" evidence="11">
    <location>
        <begin position="379"/>
        <end position="388"/>
    </location>
</feature>
<evidence type="ECO:0000259" key="12">
    <source>
        <dbReference type="Pfam" id="PF12203"/>
    </source>
</evidence>
<accession>A0A4U1FKW5</accession>
<keyword evidence="5" id="KW-0378">Hydrolase</keyword>
<dbReference type="PANTHER" id="PTHR45364">
    <property type="entry name" value="HISTONE DEACETYLASE 9-RELATED"/>
    <property type="match status" value="1"/>
</dbReference>
<comment type="caution">
    <text evidence="13">The sequence shown here is derived from an EMBL/GenBank/DDBJ whole genome shotgun (WGS) entry which is preliminary data.</text>
</comment>